<protein>
    <recommendedName>
        <fullName evidence="8">Large conductance mechanosensitive channel protein MscL</fullName>
    </recommendedName>
</protein>
<reference evidence="6 7" key="1">
    <citation type="journal article" date="2017" name="ISME J.">
        <title>Potential for microbial H2 and metal transformations associated with novel bacteria and archaea in deep terrestrial subsurface sediments.</title>
        <authorList>
            <person name="Hernsdorf A.W."/>
            <person name="Amano Y."/>
            <person name="Miyakawa K."/>
            <person name="Ise K."/>
            <person name="Suzuki Y."/>
            <person name="Anantharaman K."/>
            <person name="Probst A."/>
            <person name="Burstein D."/>
            <person name="Thomas B.C."/>
            <person name="Banfield J.F."/>
        </authorList>
    </citation>
    <scope>NUCLEOTIDE SEQUENCE [LARGE SCALE GENOMIC DNA]</scope>
    <source>
        <strain evidence="6">HGW-Falkowbacteria-1</strain>
    </source>
</reference>
<gene>
    <name evidence="6" type="ORF">CVU82_00610</name>
</gene>
<comment type="caution">
    <text evidence="6">The sequence shown here is derived from an EMBL/GenBank/DDBJ whole genome shotgun (WGS) entry which is preliminary data.</text>
</comment>
<evidence type="ECO:0000256" key="4">
    <source>
        <dbReference type="ARBA" id="ARBA00023136"/>
    </source>
</evidence>
<name>A0A2N2EAE9_9BACT</name>
<evidence type="ECO:0008006" key="8">
    <source>
        <dbReference type="Google" id="ProtNLM"/>
    </source>
</evidence>
<evidence type="ECO:0000256" key="5">
    <source>
        <dbReference type="SAM" id="Phobius"/>
    </source>
</evidence>
<evidence type="ECO:0000256" key="1">
    <source>
        <dbReference type="ARBA" id="ARBA00004141"/>
    </source>
</evidence>
<sequence>MINKNTNFQGDGNFSLNNGSIKKISKIPRDFFKGLLEFLKEYSVIGLAIGVVVGQASKDLVDSMVKGIFMPFIELLVSKNKFENLVLTFNGVNFDIGKVISSFLTFLIIMILLYFVVKKIMKKDKLLPKGKA</sequence>
<dbReference type="Pfam" id="PF01741">
    <property type="entry name" value="MscL"/>
    <property type="match status" value="1"/>
</dbReference>
<dbReference type="Gene3D" id="1.10.1200.120">
    <property type="entry name" value="Large-conductance mechanosensitive channel, MscL, domain 1"/>
    <property type="match status" value="1"/>
</dbReference>
<dbReference type="PANTHER" id="PTHR30266">
    <property type="entry name" value="MECHANOSENSITIVE CHANNEL MSCL"/>
    <property type="match status" value="1"/>
</dbReference>
<dbReference type="AlphaFoldDB" id="A0A2N2EAE9"/>
<dbReference type="Proteomes" id="UP000233517">
    <property type="component" value="Unassembled WGS sequence"/>
</dbReference>
<dbReference type="InterPro" id="IPR037673">
    <property type="entry name" value="MSC/AndL"/>
</dbReference>
<organism evidence="6 7">
    <name type="scientific">Candidatus Falkowbacteria bacterium HGW-Falkowbacteria-1</name>
    <dbReference type="NCBI Taxonomy" id="2013768"/>
    <lineage>
        <taxon>Bacteria</taxon>
        <taxon>Candidatus Falkowiibacteriota</taxon>
    </lineage>
</organism>
<dbReference type="GO" id="GO:0008381">
    <property type="term" value="F:mechanosensitive monoatomic ion channel activity"/>
    <property type="evidence" value="ECO:0007669"/>
    <property type="project" value="TreeGrafter"/>
</dbReference>
<evidence type="ECO:0000313" key="6">
    <source>
        <dbReference type="EMBL" id="PKM91697.1"/>
    </source>
</evidence>
<keyword evidence="3 5" id="KW-1133">Transmembrane helix</keyword>
<evidence type="ECO:0000256" key="2">
    <source>
        <dbReference type="ARBA" id="ARBA00022692"/>
    </source>
</evidence>
<dbReference type="SUPFAM" id="SSF81330">
    <property type="entry name" value="Gated mechanosensitive channel"/>
    <property type="match status" value="1"/>
</dbReference>
<comment type="subcellular location">
    <subcellularLocation>
        <location evidence="1">Membrane</location>
        <topology evidence="1">Multi-pass membrane protein</topology>
    </subcellularLocation>
</comment>
<evidence type="ECO:0000313" key="7">
    <source>
        <dbReference type="Proteomes" id="UP000233517"/>
    </source>
</evidence>
<dbReference type="PANTHER" id="PTHR30266:SF2">
    <property type="entry name" value="LARGE-CONDUCTANCE MECHANOSENSITIVE CHANNEL"/>
    <property type="match status" value="1"/>
</dbReference>
<proteinExistence type="predicted"/>
<dbReference type="GO" id="GO:0016020">
    <property type="term" value="C:membrane"/>
    <property type="evidence" value="ECO:0007669"/>
    <property type="project" value="UniProtKB-SubCell"/>
</dbReference>
<dbReference type="InterPro" id="IPR036019">
    <property type="entry name" value="MscL_channel"/>
</dbReference>
<feature type="transmembrane region" description="Helical" evidence="5">
    <location>
        <begin position="99"/>
        <end position="117"/>
    </location>
</feature>
<evidence type="ECO:0000256" key="3">
    <source>
        <dbReference type="ARBA" id="ARBA00022989"/>
    </source>
</evidence>
<dbReference type="EMBL" id="PHAI01000001">
    <property type="protein sequence ID" value="PKM91697.1"/>
    <property type="molecule type" value="Genomic_DNA"/>
</dbReference>
<keyword evidence="4 5" id="KW-0472">Membrane</keyword>
<accession>A0A2N2EAE9</accession>
<keyword evidence="2 5" id="KW-0812">Transmembrane</keyword>